<dbReference type="SUPFAM" id="SSF118310">
    <property type="entry name" value="AN1-like Zinc finger"/>
    <property type="match status" value="1"/>
</dbReference>
<keyword evidence="4" id="KW-0862">Zinc</keyword>
<evidence type="ECO:0000256" key="3">
    <source>
        <dbReference type="ARBA" id="ARBA00022771"/>
    </source>
</evidence>
<dbReference type="Gene3D" id="1.20.5.4770">
    <property type="match status" value="1"/>
</dbReference>
<evidence type="ECO:0000256" key="6">
    <source>
        <dbReference type="SAM" id="MobiDB-lite"/>
    </source>
</evidence>
<dbReference type="InterPro" id="IPR000058">
    <property type="entry name" value="Znf_AN1"/>
</dbReference>
<dbReference type="SMART" id="SM00154">
    <property type="entry name" value="ZnF_AN1"/>
    <property type="match status" value="1"/>
</dbReference>
<reference evidence="8 9" key="1">
    <citation type="submission" date="2021-05" db="EMBL/GenBank/DDBJ databases">
        <title>Genome Assembly of Synthetic Allotetraploid Brassica napus Reveals Homoeologous Exchanges between Subgenomes.</title>
        <authorList>
            <person name="Davis J.T."/>
        </authorList>
    </citation>
    <scope>NUCLEOTIDE SEQUENCE [LARGE SCALE GENOMIC DNA]</scope>
    <source>
        <strain evidence="9">cv. Da-Ae</strain>
        <tissue evidence="8">Seedling</tissue>
    </source>
</reference>
<dbReference type="PANTHER" id="PTHR10634">
    <property type="entry name" value="AN1-TYPE ZINC FINGER PROTEIN"/>
    <property type="match status" value="1"/>
</dbReference>
<dbReference type="InterPro" id="IPR035896">
    <property type="entry name" value="AN1-like_Znf"/>
</dbReference>
<feature type="compositionally biased region" description="Polar residues" evidence="6">
    <location>
        <begin position="8"/>
        <end position="21"/>
    </location>
</feature>
<protein>
    <recommendedName>
        <fullName evidence="7">AN1-type domain-containing protein</fullName>
    </recommendedName>
</protein>
<comment type="function">
    <text evidence="1">May be involved in environmental stress response.</text>
</comment>
<sequence length="155" mass="17152">FEKKKKGTTMNSEQNNSTSFPPTEPELCDNRCGFFVSSNMNLCSKCYRILRAEEDLTAVAKSAVKNSLKLPSCSLIITPEQKQPLETKPASVVVTAEPCNKKGGVMGFKCKCGSTFCRSHRCPEKHECSFNFKEVGRDVIAKANPVIKADKVIRI</sequence>
<dbReference type="Proteomes" id="UP000824890">
    <property type="component" value="Unassembled WGS sequence"/>
</dbReference>
<keyword evidence="2" id="KW-0479">Metal-binding</keyword>
<gene>
    <name evidence="8" type="ORF">HID58_002886</name>
</gene>
<keyword evidence="9" id="KW-1185">Reference proteome</keyword>
<proteinExistence type="predicted"/>
<feature type="region of interest" description="Disordered" evidence="6">
    <location>
        <begin position="1"/>
        <end position="23"/>
    </location>
</feature>
<dbReference type="SUPFAM" id="SSF57716">
    <property type="entry name" value="Glucocorticoid receptor-like (DNA-binding domain)"/>
    <property type="match status" value="1"/>
</dbReference>
<evidence type="ECO:0000256" key="4">
    <source>
        <dbReference type="ARBA" id="ARBA00022833"/>
    </source>
</evidence>
<dbReference type="InterPro" id="IPR050652">
    <property type="entry name" value="AN1_A20_ZnFinger"/>
</dbReference>
<dbReference type="PANTHER" id="PTHR10634:SF85">
    <property type="entry name" value="AN1-TYPE DOMAIN-CONTAINING PROTEIN"/>
    <property type="match status" value="1"/>
</dbReference>
<feature type="domain" description="AN1-type" evidence="7">
    <location>
        <begin position="89"/>
        <end position="136"/>
    </location>
</feature>
<dbReference type="Pfam" id="PF01428">
    <property type="entry name" value="zf-AN1"/>
    <property type="match status" value="1"/>
</dbReference>
<dbReference type="InterPro" id="IPR002653">
    <property type="entry name" value="Znf_A20"/>
</dbReference>
<dbReference type="SMART" id="SM00259">
    <property type="entry name" value="ZnF_A20"/>
    <property type="match status" value="1"/>
</dbReference>
<dbReference type="EMBL" id="JAGKQM010000001">
    <property type="protein sequence ID" value="KAH0943249.1"/>
    <property type="molecule type" value="Genomic_DNA"/>
</dbReference>
<dbReference type="Gene3D" id="4.10.1110.10">
    <property type="entry name" value="AN1-like Zinc finger"/>
    <property type="match status" value="1"/>
</dbReference>
<keyword evidence="3 5" id="KW-0863">Zinc-finger</keyword>
<evidence type="ECO:0000313" key="8">
    <source>
        <dbReference type="EMBL" id="KAH0943249.1"/>
    </source>
</evidence>
<name>A0ABQ8ENI2_BRANA</name>
<evidence type="ECO:0000256" key="5">
    <source>
        <dbReference type="PROSITE-ProRule" id="PRU00449"/>
    </source>
</evidence>
<evidence type="ECO:0000256" key="2">
    <source>
        <dbReference type="ARBA" id="ARBA00022723"/>
    </source>
</evidence>
<comment type="caution">
    <text evidence="8">The sequence shown here is derived from an EMBL/GenBank/DDBJ whole genome shotgun (WGS) entry which is preliminary data.</text>
</comment>
<dbReference type="Pfam" id="PF01754">
    <property type="entry name" value="zf-A20"/>
    <property type="match status" value="1"/>
</dbReference>
<evidence type="ECO:0000256" key="1">
    <source>
        <dbReference type="ARBA" id="ARBA00003732"/>
    </source>
</evidence>
<accession>A0ABQ8ENI2</accession>
<feature type="non-terminal residue" evidence="8">
    <location>
        <position position="1"/>
    </location>
</feature>
<evidence type="ECO:0000313" key="9">
    <source>
        <dbReference type="Proteomes" id="UP000824890"/>
    </source>
</evidence>
<organism evidence="8 9">
    <name type="scientific">Brassica napus</name>
    <name type="common">Rape</name>
    <dbReference type="NCBI Taxonomy" id="3708"/>
    <lineage>
        <taxon>Eukaryota</taxon>
        <taxon>Viridiplantae</taxon>
        <taxon>Streptophyta</taxon>
        <taxon>Embryophyta</taxon>
        <taxon>Tracheophyta</taxon>
        <taxon>Spermatophyta</taxon>
        <taxon>Magnoliopsida</taxon>
        <taxon>eudicotyledons</taxon>
        <taxon>Gunneridae</taxon>
        <taxon>Pentapetalae</taxon>
        <taxon>rosids</taxon>
        <taxon>malvids</taxon>
        <taxon>Brassicales</taxon>
        <taxon>Brassicaceae</taxon>
        <taxon>Brassiceae</taxon>
        <taxon>Brassica</taxon>
    </lineage>
</organism>
<evidence type="ECO:0000259" key="7">
    <source>
        <dbReference type="PROSITE" id="PS51039"/>
    </source>
</evidence>
<dbReference type="PROSITE" id="PS51039">
    <property type="entry name" value="ZF_AN1"/>
    <property type="match status" value="1"/>
</dbReference>